<reference evidence="7 8" key="1">
    <citation type="submission" date="2020-08" db="EMBL/GenBank/DDBJ databases">
        <title>Genomic Encyclopedia of Type Strains, Phase IV (KMG-IV): sequencing the most valuable type-strain genomes for metagenomic binning, comparative biology and taxonomic classification.</title>
        <authorList>
            <person name="Goeker M."/>
        </authorList>
    </citation>
    <scope>NUCLEOTIDE SEQUENCE [LARGE SCALE GENOMIC DNA]</scope>
    <source>
        <strain evidence="7 8">DSM 25079</strain>
    </source>
</reference>
<accession>A0A7W9AHE5</accession>
<dbReference type="PANTHER" id="PTHR43300:SF7">
    <property type="entry name" value="UDP-N-ACETYLBACILLOSAMINE N-ACETYLTRANSFERASE"/>
    <property type="match status" value="1"/>
</dbReference>
<dbReference type="PROSITE" id="PS00101">
    <property type="entry name" value="HEXAPEP_TRANSFERASES"/>
    <property type="match status" value="1"/>
</dbReference>
<dbReference type="SUPFAM" id="SSF51161">
    <property type="entry name" value="Trimeric LpxA-like enzymes"/>
    <property type="match status" value="1"/>
</dbReference>
<evidence type="ECO:0000256" key="4">
    <source>
        <dbReference type="ARBA" id="ARBA00023315"/>
    </source>
</evidence>
<dbReference type="InterPro" id="IPR018357">
    <property type="entry name" value="Hexapep_transf_CS"/>
</dbReference>
<keyword evidence="8" id="KW-1185">Reference proteome</keyword>
<evidence type="ECO:0000256" key="5">
    <source>
        <dbReference type="PIRSR" id="PIRSR620019-1"/>
    </source>
</evidence>
<protein>
    <submittedName>
        <fullName evidence="7">Sugar O-acyltransferase (Sialic acid O-acetyltransferase NeuD family)</fullName>
    </submittedName>
</protein>
<dbReference type="Pfam" id="PF00132">
    <property type="entry name" value="Hexapep"/>
    <property type="match status" value="1"/>
</dbReference>
<dbReference type="EMBL" id="JACIJC010000003">
    <property type="protein sequence ID" value="MBB5685735.1"/>
    <property type="molecule type" value="Genomic_DNA"/>
</dbReference>
<evidence type="ECO:0000313" key="7">
    <source>
        <dbReference type="EMBL" id="MBB5685735.1"/>
    </source>
</evidence>
<dbReference type="CDD" id="cd03360">
    <property type="entry name" value="LbH_AT_putative"/>
    <property type="match status" value="1"/>
</dbReference>
<keyword evidence="2 7" id="KW-0808">Transferase</keyword>
<gene>
    <name evidence="7" type="ORF">FHS49_001751</name>
</gene>
<dbReference type="InterPro" id="IPR001451">
    <property type="entry name" value="Hexapep"/>
</dbReference>
<feature type="binding site" evidence="6">
    <location>
        <position position="70"/>
    </location>
    <ligand>
        <name>substrate</name>
    </ligand>
</feature>
<dbReference type="InterPro" id="IPR020019">
    <property type="entry name" value="AcTrfase_PglD-like"/>
</dbReference>
<sequence>MNRLMVVGGGGFGHEVMAWAADCHAAGTLPPLSGYLDDVERGALGGRLQRIGSVADYSPQAGDELLIAVGAPRTKRQIVDLLRSRGARFAKLIHPSAIIGSNCQHDEGVIICPLAMNTANTHMASFSTLLSFSGLGHDARLGAFSIVSSHVDIMGHATVGEGVFIGSGARVMPGVKVGDDARIGANVVVQRNVSAGLTLFAAPAKSLKMPSSDK</sequence>
<dbReference type="Gene3D" id="3.40.50.20">
    <property type="match status" value="1"/>
</dbReference>
<dbReference type="GO" id="GO:0016746">
    <property type="term" value="F:acyltransferase activity"/>
    <property type="evidence" value="ECO:0007669"/>
    <property type="project" value="UniProtKB-KW"/>
</dbReference>
<dbReference type="AlphaFoldDB" id="A0A7W9AHE5"/>
<feature type="site" description="Increases basicity of active site His" evidence="5">
    <location>
        <position position="138"/>
    </location>
</feature>
<comment type="caution">
    <text evidence="7">The sequence shown here is derived from an EMBL/GenBank/DDBJ whole genome shotgun (WGS) entry which is preliminary data.</text>
</comment>
<evidence type="ECO:0000313" key="8">
    <source>
        <dbReference type="Proteomes" id="UP000549617"/>
    </source>
</evidence>
<comment type="similarity">
    <text evidence="1">Belongs to the transferase hexapeptide repeat family.</text>
</comment>
<evidence type="ECO:0000256" key="6">
    <source>
        <dbReference type="PIRSR" id="PIRSR620019-2"/>
    </source>
</evidence>
<keyword evidence="3" id="KW-0677">Repeat</keyword>
<dbReference type="Proteomes" id="UP000549617">
    <property type="component" value="Unassembled WGS sequence"/>
</dbReference>
<name>A0A7W9AHE5_9SPHN</name>
<dbReference type="PANTHER" id="PTHR43300">
    <property type="entry name" value="ACETYLTRANSFERASE"/>
    <property type="match status" value="1"/>
</dbReference>
<proteinExistence type="inferred from homology"/>
<evidence type="ECO:0000256" key="1">
    <source>
        <dbReference type="ARBA" id="ARBA00007274"/>
    </source>
</evidence>
<organism evidence="7 8">
    <name type="scientific">Sphingobium boeckii</name>
    <dbReference type="NCBI Taxonomy" id="1082345"/>
    <lineage>
        <taxon>Bacteria</taxon>
        <taxon>Pseudomonadati</taxon>
        <taxon>Pseudomonadota</taxon>
        <taxon>Alphaproteobacteria</taxon>
        <taxon>Sphingomonadales</taxon>
        <taxon>Sphingomonadaceae</taxon>
        <taxon>Sphingobium</taxon>
    </lineage>
</organism>
<dbReference type="InterPro" id="IPR050179">
    <property type="entry name" value="Trans_hexapeptide_repeat"/>
</dbReference>
<keyword evidence="4 7" id="KW-0012">Acyltransferase</keyword>
<dbReference type="Gene3D" id="2.160.10.10">
    <property type="entry name" value="Hexapeptide repeat proteins"/>
    <property type="match status" value="1"/>
</dbReference>
<evidence type="ECO:0000256" key="3">
    <source>
        <dbReference type="ARBA" id="ARBA00022737"/>
    </source>
</evidence>
<dbReference type="InterPro" id="IPR011004">
    <property type="entry name" value="Trimer_LpxA-like_sf"/>
</dbReference>
<dbReference type="RefSeq" id="WP_184017498.1">
    <property type="nucleotide sequence ID" value="NZ_JACIJC010000003.1"/>
</dbReference>
<feature type="active site" description="Proton acceptor" evidence="5">
    <location>
        <position position="137"/>
    </location>
</feature>
<evidence type="ECO:0000256" key="2">
    <source>
        <dbReference type="ARBA" id="ARBA00022679"/>
    </source>
</evidence>